<reference evidence="3" key="1">
    <citation type="submission" date="2023-07" db="EMBL/GenBank/DDBJ databases">
        <title>Brevundimonas soil sp. nov., isolated from the soil of chemical plant.</title>
        <authorList>
            <person name="Wu N."/>
        </authorList>
    </citation>
    <scope>NUCLEOTIDE SEQUENCE</scope>
    <source>
        <strain evidence="3">XZ-24</strain>
    </source>
</reference>
<dbReference type="EMBL" id="JAUKTR010000006">
    <property type="protein sequence ID" value="MDO1560386.1"/>
    <property type="molecule type" value="Genomic_DNA"/>
</dbReference>
<evidence type="ECO:0000313" key="4">
    <source>
        <dbReference type="Proteomes" id="UP001169063"/>
    </source>
</evidence>
<protein>
    <submittedName>
        <fullName evidence="3">Uncharacterized protein</fullName>
    </submittedName>
</protein>
<dbReference type="RefSeq" id="WP_302110817.1">
    <property type="nucleotide sequence ID" value="NZ_JAUKTR010000006.1"/>
</dbReference>
<keyword evidence="2" id="KW-0812">Transmembrane</keyword>
<feature type="transmembrane region" description="Helical" evidence="2">
    <location>
        <begin position="25"/>
        <end position="49"/>
    </location>
</feature>
<proteinExistence type="predicted"/>
<sequence>METLTRQERDAHTRAANAREGRSKLAAGIGLIVFLTIALGAPLSVILWGRFS</sequence>
<organism evidence="3 4">
    <name type="scientific">Peiella sedimenti</name>
    <dbReference type="NCBI Taxonomy" id="3061083"/>
    <lineage>
        <taxon>Bacteria</taxon>
        <taxon>Pseudomonadati</taxon>
        <taxon>Pseudomonadota</taxon>
        <taxon>Alphaproteobacteria</taxon>
        <taxon>Caulobacterales</taxon>
        <taxon>Caulobacteraceae</taxon>
        <taxon>Peiella</taxon>
    </lineage>
</organism>
<keyword evidence="4" id="KW-1185">Reference proteome</keyword>
<dbReference type="Proteomes" id="UP001169063">
    <property type="component" value="Unassembled WGS sequence"/>
</dbReference>
<gene>
    <name evidence="3" type="ORF">Q0812_13205</name>
</gene>
<name>A0ABT8SPR5_9CAUL</name>
<evidence type="ECO:0000256" key="1">
    <source>
        <dbReference type="SAM" id="MobiDB-lite"/>
    </source>
</evidence>
<evidence type="ECO:0000256" key="2">
    <source>
        <dbReference type="SAM" id="Phobius"/>
    </source>
</evidence>
<comment type="caution">
    <text evidence="3">The sequence shown here is derived from an EMBL/GenBank/DDBJ whole genome shotgun (WGS) entry which is preliminary data.</text>
</comment>
<keyword evidence="2" id="KW-1133">Transmembrane helix</keyword>
<evidence type="ECO:0000313" key="3">
    <source>
        <dbReference type="EMBL" id="MDO1560386.1"/>
    </source>
</evidence>
<accession>A0ABT8SPR5</accession>
<keyword evidence="2" id="KW-0472">Membrane</keyword>
<feature type="region of interest" description="Disordered" evidence="1">
    <location>
        <begin position="1"/>
        <end position="21"/>
    </location>
</feature>